<dbReference type="EMBL" id="BMVC01000008">
    <property type="protein sequence ID" value="GHD00013.1"/>
    <property type="molecule type" value="Genomic_DNA"/>
</dbReference>
<proteinExistence type="predicted"/>
<protein>
    <submittedName>
        <fullName evidence="2">Uncharacterized protein</fullName>
    </submittedName>
</protein>
<gene>
    <name evidence="2" type="ORF">GCM10010334_44160</name>
</gene>
<keyword evidence="1" id="KW-0812">Transmembrane</keyword>
<reference evidence="2" key="2">
    <citation type="submission" date="2020-09" db="EMBL/GenBank/DDBJ databases">
        <authorList>
            <person name="Sun Q."/>
            <person name="Ohkuma M."/>
        </authorList>
    </citation>
    <scope>NUCLEOTIDE SEQUENCE</scope>
    <source>
        <strain evidence="2">JCM 4637</strain>
    </source>
</reference>
<keyword evidence="1" id="KW-0472">Membrane</keyword>
<comment type="caution">
    <text evidence="2">The sequence shown here is derived from an EMBL/GenBank/DDBJ whole genome shotgun (WGS) entry which is preliminary data.</text>
</comment>
<reference evidence="2" key="1">
    <citation type="journal article" date="2014" name="Int. J. Syst. Evol. Microbiol.">
        <title>Complete genome sequence of Corynebacterium casei LMG S-19264T (=DSM 44701T), isolated from a smear-ripened cheese.</title>
        <authorList>
            <consortium name="US DOE Joint Genome Institute (JGI-PGF)"/>
            <person name="Walter F."/>
            <person name="Albersmeier A."/>
            <person name="Kalinowski J."/>
            <person name="Ruckert C."/>
        </authorList>
    </citation>
    <scope>NUCLEOTIDE SEQUENCE</scope>
    <source>
        <strain evidence="2">JCM 4637</strain>
    </source>
</reference>
<dbReference type="AlphaFoldDB" id="A0A919CBC0"/>
<keyword evidence="1" id="KW-1133">Transmembrane helix</keyword>
<dbReference type="Proteomes" id="UP000638353">
    <property type="component" value="Unassembled WGS sequence"/>
</dbReference>
<sequence>MKQHREEAMRADLTWRQRTLSAVGFAGCGGGVTVWLVLVLLAGLLLVVAPSGGAVESDGVWPVVWAALVLIPCTAAVSLLMHPLRVLTRTRVSFGRARRVTDALVSTLATFLSVLLTLVLTPGLTVRQPWLPALAATLAVTAANVVAERFGGRKGRA</sequence>
<name>A0A919CBC0_9ACTN</name>
<evidence type="ECO:0000313" key="2">
    <source>
        <dbReference type="EMBL" id="GHD00013.1"/>
    </source>
</evidence>
<organism evidence="2 3">
    <name type="scientific">Streptomyces finlayi</name>
    <dbReference type="NCBI Taxonomy" id="67296"/>
    <lineage>
        <taxon>Bacteria</taxon>
        <taxon>Bacillati</taxon>
        <taxon>Actinomycetota</taxon>
        <taxon>Actinomycetes</taxon>
        <taxon>Kitasatosporales</taxon>
        <taxon>Streptomycetaceae</taxon>
        <taxon>Streptomyces</taxon>
    </lineage>
</organism>
<accession>A0A919CBC0</accession>
<evidence type="ECO:0000256" key="1">
    <source>
        <dbReference type="SAM" id="Phobius"/>
    </source>
</evidence>
<feature type="transmembrane region" description="Helical" evidence="1">
    <location>
        <begin position="130"/>
        <end position="147"/>
    </location>
</feature>
<dbReference type="RefSeq" id="WP_189825008.1">
    <property type="nucleotide sequence ID" value="NZ_BMVC01000008.1"/>
</dbReference>
<feature type="transmembrane region" description="Helical" evidence="1">
    <location>
        <begin position="20"/>
        <end position="48"/>
    </location>
</feature>
<feature type="transmembrane region" description="Helical" evidence="1">
    <location>
        <begin position="60"/>
        <end position="82"/>
    </location>
</feature>
<evidence type="ECO:0000313" key="3">
    <source>
        <dbReference type="Proteomes" id="UP000638353"/>
    </source>
</evidence>
<feature type="transmembrane region" description="Helical" evidence="1">
    <location>
        <begin position="103"/>
        <end position="124"/>
    </location>
</feature>